<keyword evidence="1" id="KW-0547">Nucleotide-binding</keyword>
<gene>
    <name evidence="1" type="ORF">SAMN05421548_10525</name>
</gene>
<dbReference type="GO" id="GO:0004386">
    <property type="term" value="F:helicase activity"/>
    <property type="evidence" value="ECO:0007669"/>
    <property type="project" value="UniProtKB-KW"/>
</dbReference>
<evidence type="ECO:0000313" key="2">
    <source>
        <dbReference type="Proteomes" id="UP000198908"/>
    </source>
</evidence>
<reference evidence="2" key="1">
    <citation type="submission" date="2016-09" db="EMBL/GenBank/DDBJ databases">
        <authorList>
            <person name="Varghese N."/>
            <person name="Submissions S."/>
        </authorList>
    </citation>
    <scope>NUCLEOTIDE SEQUENCE [LARGE SCALE GENOMIC DNA]</scope>
    <source>
        <strain evidence="2">TNe-862</strain>
    </source>
</reference>
<dbReference type="STRING" id="416944.SAMN05421548_10525"/>
<accession>A0A1G6JXI2</accession>
<organism evidence="1 2">
    <name type="scientific">Paraburkholderia lycopersici</name>
    <dbReference type="NCBI Taxonomy" id="416944"/>
    <lineage>
        <taxon>Bacteria</taxon>
        <taxon>Pseudomonadati</taxon>
        <taxon>Pseudomonadota</taxon>
        <taxon>Betaproteobacteria</taxon>
        <taxon>Burkholderiales</taxon>
        <taxon>Burkholderiaceae</taxon>
        <taxon>Paraburkholderia</taxon>
    </lineage>
</organism>
<protein>
    <submittedName>
        <fullName evidence="1">Putative DNA primase/helicase</fullName>
    </submittedName>
</protein>
<keyword evidence="1" id="KW-0067">ATP-binding</keyword>
<dbReference type="EMBL" id="FMYQ01000005">
    <property type="protein sequence ID" value="SDC23440.1"/>
    <property type="molecule type" value="Genomic_DNA"/>
</dbReference>
<evidence type="ECO:0000313" key="1">
    <source>
        <dbReference type="EMBL" id="SDC23440.1"/>
    </source>
</evidence>
<dbReference type="AlphaFoldDB" id="A0A1G6JXI2"/>
<dbReference type="Proteomes" id="UP000198908">
    <property type="component" value="Unassembled WGS sequence"/>
</dbReference>
<keyword evidence="1" id="KW-0378">Hydrolase</keyword>
<proteinExistence type="predicted"/>
<keyword evidence="1" id="KW-0347">Helicase</keyword>
<dbReference type="InterPro" id="IPR025048">
    <property type="entry name" value="DUF3987"/>
</dbReference>
<dbReference type="RefSeq" id="WP_281247805.1">
    <property type="nucleotide sequence ID" value="NZ_FMYQ01000005.1"/>
</dbReference>
<sequence>MKSPAMRAALAPMYRLQLEADKDFDFAMQGYAEARHLYDLRQDAVEKNPRAALKKNPHANVPRTDIEEPDAPVLRRYLVNDATVEALMDICIENPQGVGMFRDELVSLLKSLDREGQESARGFYLTAWNGNDPYTRWTASGGAAICARRPCACR</sequence>
<name>A0A1G6JXI2_9BURK</name>
<dbReference type="Pfam" id="PF13148">
    <property type="entry name" value="DUF3987"/>
    <property type="match status" value="1"/>
</dbReference>
<keyword evidence="2" id="KW-1185">Reference proteome</keyword>